<keyword evidence="9 12" id="KW-0030">Aminoacyl-tRNA synthetase</keyword>
<dbReference type="FunFam" id="3.90.740.10:FF:000008">
    <property type="entry name" value="Valine--tRNA ligase, mitochondrial"/>
    <property type="match status" value="1"/>
</dbReference>
<comment type="subcellular location">
    <subcellularLocation>
        <location evidence="1 12">Cytoplasm</location>
    </subcellularLocation>
</comment>
<comment type="catalytic activity">
    <reaction evidence="10 12">
        <text>tRNA(Val) + L-valine + ATP = L-valyl-tRNA(Val) + AMP + diphosphate</text>
        <dbReference type="Rhea" id="RHEA:10704"/>
        <dbReference type="Rhea" id="RHEA-COMP:9672"/>
        <dbReference type="Rhea" id="RHEA-COMP:9708"/>
        <dbReference type="ChEBI" id="CHEBI:30616"/>
        <dbReference type="ChEBI" id="CHEBI:33019"/>
        <dbReference type="ChEBI" id="CHEBI:57762"/>
        <dbReference type="ChEBI" id="CHEBI:78442"/>
        <dbReference type="ChEBI" id="CHEBI:78537"/>
        <dbReference type="ChEBI" id="CHEBI:456215"/>
        <dbReference type="EC" id="6.1.1.9"/>
    </reaction>
</comment>
<dbReference type="NCBIfam" id="NF004349">
    <property type="entry name" value="PRK05729.1"/>
    <property type="match status" value="1"/>
</dbReference>
<keyword evidence="7 12" id="KW-0648">Protein biosynthesis</keyword>
<dbReference type="Gene3D" id="1.10.287.380">
    <property type="entry name" value="Valyl-tRNA synthetase, C-terminal domain"/>
    <property type="match status" value="1"/>
</dbReference>
<gene>
    <name evidence="12" type="primary">valS</name>
    <name evidence="16" type="ORF">DA01_01905</name>
</gene>
<dbReference type="InterPro" id="IPR009008">
    <property type="entry name" value="Val/Leu/Ile-tRNA-synth_edit"/>
</dbReference>
<dbReference type="InterPro" id="IPR009080">
    <property type="entry name" value="tRNAsynth_Ia_anticodon-bd"/>
</dbReference>
<comment type="subunit">
    <text evidence="2 12">Monomer.</text>
</comment>
<comment type="similarity">
    <text evidence="11 12">Belongs to the class-I aminoacyl-tRNA synthetase family. ValS type 1 subfamily.</text>
</comment>
<keyword evidence="3 12" id="KW-0963">Cytoplasm</keyword>
<dbReference type="HAMAP" id="MF_02004">
    <property type="entry name" value="Val_tRNA_synth_type1"/>
    <property type="match status" value="1"/>
</dbReference>
<feature type="short sequence motif" description="'KMSKS' region" evidence="12">
    <location>
        <begin position="529"/>
        <end position="533"/>
    </location>
</feature>
<dbReference type="FunFam" id="3.40.50.620:FF:000098">
    <property type="entry name" value="Valine--tRNA ligase"/>
    <property type="match status" value="1"/>
</dbReference>
<dbReference type="Pfam" id="PF00133">
    <property type="entry name" value="tRNA-synt_1"/>
    <property type="match status" value="1"/>
</dbReference>
<dbReference type="InterPro" id="IPR001412">
    <property type="entry name" value="aa-tRNA-synth_I_CS"/>
</dbReference>
<evidence type="ECO:0000256" key="12">
    <source>
        <dbReference type="HAMAP-Rule" id="MF_02004"/>
    </source>
</evidence>
<evidence type="ECO:0000259" key="13">
    <source>
        <dbReference type="Pfam" id="PF00133"/>
    </source>
</evidence>
<evidence type="ECO:0000256" key="9">
    <source>
        <dbReference type="ARBA" id="ARBA00023146"/>
    </source>
</evidence>
<dbReference type="SUPFAM" id="SSF46589">
    <property type="entry name" value="tRNA-binding arm"/>
    <property type="match status" value="1"/>
</dbReference>
<dbReference type="PATRIC" id="fig|61435.5.peg.387"/>
<dbReference type="GO" id="GO:0006438">
    <property type="term" value="P:valyl-tRNA aminoacylation"/>
    <property type="evidence" value="ECO:0007669"/>
    <property type="project" value="UniProtKB-UniRule"/>
</dbReference>
<dbReference type="Pfam" id="PF08264">
    <property type="entry name" value="Anticodon_1"/>
    <property type="match status" value="1"/>
</dbReference>
<evidence type="ECO:0000259" key="14">
    <source>
        <dbReference type="Pfam" id="PF08264"/>
    </source>
</evidence>
<dbReference type="GO" id="GO:0005829">
    <property type="term" value="C:cytosol"/>
    <property type="evidence" value="ECO:0007669"/>
    <property type="project" value="TreeGrafter"/>
</dbReference>
<keyword evidence="8 12" id="KW-0175">Coiled coil</keyword>
<dbReference type="SUPFAM" id="SSF47323">
    <property type="entry name" value="Anticodon-binding domain of a subclass of class I aminoacyl-tRNA synthetases"/>
    <property type="match status" value="1"/>
</dbReference>
<dbReference type="InterPro" id="IPR013155">
    <property type="entry name" value="M/V/L/I-tRNA-synth_anticd-bd"/>
</dbReference>
<dbReference type="NCBIfam" id="TIGR00422">
    <property type="entry name" value="valS"/>
    <property type="match status" value="1"/>
</dbReference>
<dbReference type="InterPro" id="IPR002300">
    <property type="entry name" value="aa-tRNA-synth_Ia"/>
</dbReference>
<dbReference type="Gene3D" id="3.40.50.620">
    <property type="entry name" value="HUPs"/>
    <property type="match status" value="2"/>
</dbReference>
<dbReference type="EC" id="6.1.1.9" evidence="12"/>
<evidence type="ECO:0000256" key="1">
    <source>
        <dbReference type="ARBA" id="ARBA00004496"/>
    </source>
</evidence>
<protein>
    <recommendedName>
        <fullName evidence="12">Valine--tRNA ligase</fullName>
        <ecNumber evidence="12">6.1.1.9</ecNumber>
    </recommendedName>
    <alternativeName>
        <fullName evidence="12">Valyl-tRNA synthetase</fullName>
        <shortName evidence="12">ValRS</shortName>
    </alternativeName>
</protein>
<evidence type="ECO:0000256" key="6">
    <source>
        <dbReference type="ARBA" id="ARBA00022840"/>
    </source>
</evidence>
<feature type="domain" description="Methionyl/Valyl/Leucyl/Isoleucyl-tRNA synthetase anticodon-binding" evidence="14">
    <location>
        <begin position="610"/>
        <end position="753"/>
    </location>
</feature>
<dbReference type="FunFam" id="3.40.50.620:FF:000032">
    <property type="entry name" value="Valine--tRNA ligase"/>
    <property type="match status" value="1"/>
</dbReference>
<dbReference type="RefSeq" id="WP_058292197.1">
    <property type="nucleotide sequence ID" value="NZ_JGYD01000010.1"/>
</dbReference>
<comment type="function">
    <text evidence="12">Catalyzes the attachment of valine to tRNA(Val). As ValRS can inadvertently accommodate and process structurally similar amino acids such as threonine, to avoid such errors, it has a 'posttransfer' editing activity that hydrolyzes mischarged Thr-tRNA(Val) in a tRNA-dependent manner.</text>
</comment>
<evidence type="ECO:0000256" key="7">
    <source>
        <dbReference type="ARBA" id="ARBA00022917"/>
    </source>
</evidence>
<comment type="caution">
    <text evidence="16">The sequence shown here is derived from an EMBL/GenBank/DDBJ whole genome shotgun (WGS) entry which is preliminary data.</text>
</comment>
<dbReference type="GO" id="GO:0005524">
    <property type="term" value="F:ATP binding"/>
    <property type="evidence" value="ECO:0007669"/>
    <property type="project" value="UniProtKB-UniRule"/>
</dbReference>
<evidence type="ECO:0000259" key="15">
    <source>
        <dbReference type="Pfam" id="PF10458"/>
    </source>
</evidence>
<dbReference type="PANTHER" id="PTHR11946:SF93">
    <property type="entry name" value="VALINE--TRNA LIGASE, CHLOROPLASTIC_MITOCHONDRIAL 2"/>
    <property type="match status" value="1"/>
</dbReference>
<dbReference type="CDD" id="cd00817">
    <property type="entry name" value="ValRS_core"/>
    <property type="match status" value="1"/>
</dbReference>
<dbReference type="EMBL" id="JGYD01000010">
    <property type="protein sequence ID" value="KSV18757.1"/>
    <property type="molecule type" value="Genomic_DNA"/>
</dbReference>
<dbReference type="SUPFAM" id="SSF52374">
    <property type="entry name" value="Nucleotidylyl transferase"/>
    <property type="match status" value="1"/>
</dbReference>
<dbReference type="InterPro" id="IPR033705">
    <property type="entry name" value="Anticodon_Ia_Val"/>
</dbReference>
<dbReference type="Pfam" id="PF10458">
    <property type="entry name" value="Val_tRNA-synt_C"/>
    <property type="match status" value="1"/>
</dbReference>
<accession>A0A0V8M4P5</accession>
<name>A0A0V8M4P5_9CHLR</name>
<evidence type="ECO:0000256" key="4">
    <source>
        <dbReference type="ARBA" id="ARBA00022598"/>
    </source>
</evidence>
<evidence type="ECO:0000256" key="10">
    <source>
        <dbReference type="ARBA" id="ARBA00047552"/>
    </source>
</evidence>
<feature type="short sequence motif" description="'HIGH' region" evidence="12">
    <location>
        <begin position="51"/>
        <end position="61"/>
    </location>
</feature>
<evidence type="ECO:0000256" key="5">
    <source>
        <dbReference type="ARBA" id="ARBA00022741"/>
    </source>
</evidence>
<dbReference type="SUPFAM" id="SSF50677">
    <property type="entry name" value="ValRS/IleRS/LeuRS editing domain"/>
    <property type="match status" value="1"/>
</dbReference>
<dbReference type="InterPro" id="IPR014729">
    <property type="entry name" value="Rossmann-like_a/b/a_fold"/>
</dbReference>
<organism evidence="16 17">
    <name type="scientific">Dehalococcoides mccartyi</name>
    <dbReference type="NCBI Taxonomy" id="61435"/>
    <lineage>
        <taxon>Bacteria</taxon>
        <taxon>Bacillati</taxon>
        <taxon>Chloroflexota</taxon>
        <taxon>Dehalococcoidia</taxon>
        <taxon>Dehalococcoidales</taxon>
        <taxon>Dehalococcoidaceae</taxon>
        <taxon>Dehalococcoides</taxon>
    </lineage>
</organism>
<dbReference type="OrthoDB" id="9810365at2"/>
<feature type="binding site" evidence="12">
    <location>
        <position position="532"/>
    </location>
    <ligand>
        <name>ATP</name>
        <dbReference type="ChEBI" id="CHEBI:30616"/>
    </ligand>
</feature>
<dbReference type="InterPro" id="IPR037118">
    <property type="entry name" value="Val-tRNA_synth_C_sf"/>
</dbReference>
<dbReference type="GO" id="GO:0004832">
    <property type="term" value="F:valine-tRNA ligase activity"/>
    <property type="evidence" value="ECO:0007669"/>
    <property type="project" value="UniProtKB-UniRule"/>
</dbReference>
<evidence type="ECO:0000256" key="2">
    <source>
        <dbReference type="ARBA" id="ARBA00011245"/>
    </source>
</evidence>
<evidence type="ECO:0000256" key="8">
    <source>
        <dbReference type="ARBA" id="ARBA00023054"/>
    </source>
</evidence>
<dbReference type="PROSITE" id="PS00178">
    <property type="entry name" value="AA_TRNA_LIGASE_I"/>
    <property type="match status" value="1"/>
</dbReference>
<evidence type="ECO:0000256" key="11">
    <source>
        <dbReference type="ARBA" id="ARBA00060830"/>
    </source>
</evidence>
<feature type="domain" description="Valyl-tRNA synthetase tRNA-binding arm" evidence="15">
    <location>
        <begin position="820"/>
        <end position="879"/>
    </location>
</feature>
<evidence type="ECO:0000313" key="16">
    <source>
        <dbReference type="EMBL" id="KSV18757.1"/>
    </source>
</evidence>
<dbReference type="PANTHER" id="PTHR11946">
    <property type="entry name" value="VALYL-TRNA SYNTHETASES"/>
    <property type="match status" value="1"/>
</dbReference>
<reference evidence="16 17" key="1">
    <citation type="journal article" date="2015" name="Sci. Rep.">
        <title>A comparative genomics and reductive dehalogenase gene transcription study of two chloroethene-respiring bacteria, Dehalococcoides mccartyi strains MB and 11a.</title>
        <authorList>
            <person name="Low A."/>
            <person name="Shen Z."/>
            <person name="Cheng D."/>
            <person name="Rogers M.J."/>
            <person name="Lee P.K."/>
            <person name="He J."/>
        </authorList>
    </citation>
    <scope>NUCLEOTIDE SEQUENCE [LARGE SCALE GENOMIC DNA]</scope>
    <source>
        <strain evidence="16 17">MB</strain>
    </source>
</reference>
<dbReference type="InterPro" id="IPR002303">
    <property type="entry name" value="Valyl-tRNA_ligase"/>
</dbReference>
<feature type="coiled-coil region" evidence="12">
    <location>
        <begin position="818"/>
        <end position="852"/>
    </location>
</feature>
<dbReference type="InterPro" id="IPR010978">
    <property type="entry name" value="tRNA-bd_arm"/>
</dbReference>
<dbReference type="FunFam" id="1.10.730.10:FF:000014">
    <property type="entry name" value="Valine--tRNA ligase"/>
    <property type="match status" value="1"/>
</dbReference>
<dbReference type="AlphaFoldDB" id="A0A0V8M4P5"/>
<dbReference type="PRINTS" id="PR00986">
    <property type="entry name" value="TRNASYNTHVAL"/>
</dbReference>
<feature type="domain" description="Aminoacyl-tRNA synthetase class Ia" evidence="13">
    <location>
        <begin position="22"/>
        <end position="567"/>
    </location>
</feature>
<dbReference type="GO" id="GO:0002161">
    <property type="term" value="F:aminoacyl-tRNA deacylase activity"/>
    <property type="evidence" value="ECO:0007669"/>
    <property type="project" value="InterPro"/>
</dbReference>
<keyword evidence="4 12" id="KW-0436">Ligase</keyword>
<keyword evidence="5 12" id="KW-0547">Nucleotide-binding</keyword>
<dbReference type="Proteomes" id="UP000053577">
    <property type="component" value="Unassembled WGS sequence"/>
</dbReference>
<dbReference type="eggNOG" id="COG0525">
    <property type="taxonomic scope" value="Bacteria"/>
</dbReference>
<dbReference type="CDD" id="cd07962">
    <property type="entry name" value="Anticodon_Ia_Val"/>
    <property type="match status" value="1"/>
</dbReference>
<dbReference type="Gene3D" id="3.90.740.10">
    <property type="entry name" value="Valyl/Leucyl/Isoleucyl-tRNA synthetase, editing domain"/>
    <property type="match status" value="1"/>
</dbReference>
<evidence type="ECO:0000256" key="3">
    <source>
        <dbReference type="ARBA" id="ARBA00022490"/>
    </source>
</evidence>
<comment type="domain">
    <text evidence="12">ValRS has two distinct active sites: one for aminoacylation and one for editing. The misactivated threonine is translocated from the active site to the editing site.</text>
</comment>
<proteinExistence type="inferred from homology"/>
<dbReference type="FunFam" id="1.10.287.380:FF:000001">
    <property type="entry name" value="Valine--tRNA ligase"/>
    <property type="match status" value="1"/>
</dbReference>
<comment type="domain">
    <text evidence="12">The C-terminal coiled-coil domain is crucial for aminoacylation activity.</text>
</comment>
<keyword evidence="6 12" id="KW-0067">ATP-binding</keyword>
<evidence type="ECO:0000313" key="17">
    <source>
        <dbReference type="Proteomes" id="UP000053577"/>
    </source>
</evidence>
<sequence length="880" mass="99938">MAQCSGLPEMAKAYEAAEVEKKWYQYWMEKGYFKPNPDSDKKPFVIIMPPPNVTGELHLGHALTATLEDIMIRWHRMLGEPALWLPGADHAGIAAQVVVERMLAKQGKTRQELGRELFLDKMWEWVNPCRERIRHQHMRLGASCDWDRETFTLDPGPVKAVREIFTNLYQKGLIYRGERIINWCPRCATAVSDLEVDHKDLAGHIWHLRYPLEDGSGFVTVATTRPETMLGDTAVAVHPDDARYTGIVGKNVLLPIMNRRIPIIADEAVDMVFGTGAVKVTPAHDPNDFEMGLRHSLPMITIQNRDTTMNENAGPCSGMTAKACREYVVSEMKSLGLLLKIEDYTHSVGHCQRCSAVIEPMVSKQWFVKMEPLAKPALEAVNSGRIQILPERFTKVYQNWMENIRDWCISRQLWWGHRIPVWYCPCGEMIVSKEDPTACPKCGNTKLEQDPDVLDTWFSSGLWPHSTLGWPDQTEDLKRFYPGSVLETAYDIIFFWVARMIVMGIEDMKEVPFRTVYLHGLIRDDKGEKMSKTKGNVIDPLKVIDQYGTDALRFAVTFGTSPGNDSKLGQTKLEAARNFANKLWNASRFVIMNLGEEKELLAEAGLPLEDRWILSRMNRVTADVIRLMEEFQFGEAQRVLQDFVWGEFCDWYIELAKVRLRDEASVSPRPVLVKVLSTILRLLHPYMPFITEELWSYLRPYLPKSLGETDIIVAPFPQADETCFDEQAESIMGSLVEVVRSLRNLRAEHNVEISRYIQANIYAGDMAEVLSNYLGAVETLSRSRPVNILPGHYSGASTATEVVLVLNGIEVVVPMSTMVDLEAEAKRVEAEIAELETQIERLSARLSDTQFLAKAPQAVVDKERTKLEGYIEKASRLKAV</sequence>
<dbReference type="InterPro" id="IPR019499">
    <property type="entry name" value="Val-tRNA_synth_tRNA-bd"/>
</dbReference>
<dbReference type="Gene3D" id="1.10.730.10">
    <property type="entry name" value="Isoleucyl-tRNA Synthetase, Domain 1"/>
    <property type="match status" value="1"/>
</dbReference>